<dbReference type="NCBIfam" id="TIGR00360">
    <property type="entry name" value="ComEC_N-term"/>
    <property type="match status" value="1"/>
</dbReference>
<feature type="domain" description="ComEC/Rec2-related protein" evidence="7">
    <location>
        <begin position="143"/>
        <end position="365"/>
    </location>
</feature>
<proteinExistence type="predicted"/>
<feature type="transmembrane region" description="Helical" evidence="6">
    <location>
        <begin position="194"/>
        <end position="211"/>
    </location>
</feature>
<dbReference type="PANTHER" id="PTHR30619">
    <property type="entry name" value="DNA INTERNALIZATION/COMPETENCE PROTEIN COMEC/REC2"/>
    <property type="match status" value="1"/>
</dbReference>
<feature type="transmembrane region" description="Helical" evidence="6">
    <location>
        <begin position="354"/>
        <end position="371"/>
    </location>
</feature>
<sequence>MSKRVFVLVFLLFFRGVLGWIVTLKFTTGRLVSITGNVVNVYYKDSNCIIRVGNFLVNSGSICAAVPGSKITVSGKLERRVIDSFQGRLWLDSAEIETLDKNSRTQERKNSRREMVDNFRESLVSRYKKFLPEPEAGLVAGVVLGYKKDIGQDFYQQMIRSGAVHIAVASGYNILLVGGLVLSLCFWFWRRSKAVIVALTAMIFYALLAGGEPPVVRAVWMAGLMYLGQAVGRGSVSHWILTLTVWVMLMIEPALIESVSFQLSVAASFGLMVIEPWCSKKLEEHWDNRLVSWAGNTGFLSSVSTMMMTLPIIWWHFGRMSLMGVFSNLFILPLIPPLMIFGAGMLVVPAVFSVPVYALAHWIVLVIKFFGT</sequence>
<feature type="transmembrane region" description="Helical" evidence="6">
    <location>
        <begin position="297"/>
        <end position="317"/>
    </location>
</feature>
<evidence type="ECO:0000256" key="3">
    <source>
        <dbReference type="ARBA" id="ARBA00022692"/>
    </source>
</evidence>
<name>A0A837IDN4_9BACT</name>
<evidence type="ECO:0000259" key="7">
    <source>
        <dbReference type="Pfam" id="PF03772"/>
    </source>
</evidence>
<evidence type="ECO:0000256" key="1">
    <source>
        <dbReference type="ARBA" id="ARBA00004651"/>
    </source>
</evidence>
<dbReference type="Proteomes" id="UP000034078">
    <property type="component" value="Unassembled WGS sequence"/>
</dbReference>
<evidence type="ECO:0000313" key="9">
    <source>
        <dbReference type="Proteomes" id="UP000034078"/>
    </source>
</evidence>
<evidence type="ECO:0000256" key="4">
    <source>
        <dbReference type="ARBA" id="ARBA00022989"/>
    </source>
</evidence>
<keyword evidence="4 6" id="KW-1133">Transmembrane helix</keyword>
<keyword evidence="5 6" id="KW-0472">Membrane</keyword>
<dbReference type="GO" id="GO:0005886">
    <property type="term" value="C:plasma membrane"/>
    <property type="evidence" value="ECO:0007669"/>
    <property type="project" value="UniProtKB-SubCell"/>
</dbReference>
<evidence type="ECO:0000313" key="8">
    <source>
        <dbReference type="EMBL" id="KKT99615.1"/>
    </source>
</evidence>
<keyword evidence="3 6" id="KW-0812">Transmembrane</keyword>
<accession>A0A837IDN4</accession>
<dbReference type="PANTHER" id="PTHR30619:SF7">
    <property type="entry name" value="BETA-LACTAMASE DOMAIN PROTEIN"/>
    <property type="match status" value="1"/>
</dbReference>
<dbReference type="InterPro" id="IPR052159">
    <property type="entry name" value="Competence_DNA_uptake"/>
</dbReference>
<protein>
    <submittedName>
        <fullName evidence="8">Internalization-like protein competence protein ComEC/Rec2 protein</fullName>
    </submittedName>
</protein>
<feature type="transmembrane region" description="Helical" evidence="6">
    <location>
        <begin position="163"/>
        <end position="187"/>
    </location>
</feature>
<reference evidence="8 9" key="1">
    <citation type="journal article" date="2015" name="Nature">
        <title>rRNA introns, odd ribosomes, and small enigmatic genomes across a large radiation of phyla.</title>
        <authorList>
            <person name="Brown C.T."/>
            <person name="Hug L.A."/>
            <person name="Thomas B.C."/>
            <person name="Sharon I."/>
            <person name="Castelle C.J."/>
            <person name="Singh A."/>
            <person name="Wilkins M.J."/>
            <person name="Williams K.H."/>
            <person name="Banfield J.F."/>
        </authorList>
    </citation>
    <scope>NUCLEOTIDE SEQUENCE [LARGE SCALE GENOMIC DNA]</scope>
</reference>
<keyword evidence="2" id="KW-1003">Cell membrane</keyword>
<organism evidence="8 9">
    <name type="scientific">Candidatus Collierbacteria bacterium GW2011_GWB2_45_17</name>
    <dbReference type="NCBI Taxonomy" id="1618388"/>
    <lineage>
        <taxon>Bacteria</taxon>
        <taxon>Candidatus Collieribacteriota</taxon>
    </lineage>
</organism>
<comment type="subcellular location">
    <subcellularLocation>
        <location evidence="1">Cell membrane</location>
        <topology evidence="1">Multi-pass membrane protein</topology>
    </subcellularLocation>
</comment>
<evidence type="ECO:0000256" key="2">
    <source>
        <dbReference type="ARBA" id="ARBA00022475"/>
    </source>
</evidence>
<dbReference type="EMBL" id="LCKO01000009">
    <property type="protein sequence ID" value="KKT99615.1"/>
    <property type="molecule type" value="Genomic_DNA"/>
</dbReference>
<dbReference type="Pfam" id="PF03772">
    <property type="entry name" value="Competence"/>
    <property type="match status" value="1"/>
</dbReference>
<dbReference type="InterPro" id="IPR004477">
    <property type="entry name" value="ComEC_N"/>
</dbReference>
<evidence type="ECO:0000256" key="6">
    <source>
        <dbReference type="SAM" id="Phobius"/>
    </source>
</evidence>
<dbReference type="AlphaFoldDB" id="A0A837IDN4"/>
<gene>
    <name evidence="8" type="ORF">UX01_C0009G0045</name>
</gene>
<evidence type="ECO:0000256" key="5">
    <source>
        <dbReference type="ARBA" id="ARBA00023136"/>
    </source>
</evidence>
<feature type="transmembrane region" description="Helical" evidence="6">
    <location>
        <begin position="329"/>
        <end position="348"/>
    </location>
</feature>
<comment type="caution">
    <text evidence="8">The sequence shown here is derived from an EMBL/GenBank/DDBJ whole genome shotgun (WGS) entry which is preliminary data.</text>
</comment>